<dbReference type="RefSeq" id="WP_204950218.1">
    <property type="nucleotide sequence ID" value="NZ_BSFF01000001.1"/>
</dbReference>
<dbReference type="Gene3D" id="3.40.50.2000">
    <property type="entry name" value="Glycogen Phosphorylase B"/>
    <property type="match status" value="2"/>
</dbReference>
<name>A0A9W6ISL8_9HYPH</name>
<evidence type="ECO:0000259" key="4">
    <source>
        <dbReference type="Pfam" id="PF00534"/>
    </source>
</evidence>
<evidence type="ECO:0000313" key="6">
    <source>
        <dbReference type="EMBL" id="GLK54892.1"/>
    </source>
</evidence>
<dbReference type="GO" id="GO:0016757">
    <property type="term" value="F:glycosyltransferase activity"/>
    <property type="evidence" value="ECO:0007669"/>
    <property type="project" value="UniProtKB-KW"/>
</dbReference>
<dbReference type="SUPFAM" id="SSF53756">
    <property type="entry name" value="UDP-Glycosyltransferase/glycogen phosphorylase"/>
    <property type="match status" value="1"/>
</dbReference>
<dbReference type="PANTHER" id="PTHR12526:SF640">
    <property type="entry name" value="COLANIC ACID BIOSYNTHESIS GLYCOSYLTRANSFERASE WCAL-RELATED"/>
    <property type="match status" value="1"/>
</dbReference>
<dbReference type="PANTHER" id="PTHR12526">
    <property type="entry name" value="GLYCOSYLTRANSFERASE"/>
    <property type="match status" value="1"/>
</dbReference>
<evidence type="ECO:0000256" key="3">
    <source>
        <dbReference type="ARBA" id="ARBA00022679"/>
    </source>
</evidence>
<dbReference type="InterPro" id="IPR028098">
    <property type="entry name" value="Glyco_trans_4-like_N"/>
</dbReference>
<proteinExistence type="inferred from homology"/>
<dbReference type="AlphaFoldDB" id="A0A9W6ISL8"/>
<evidence type="ECO:0000256" key="1">
    <source>
        <dbReference type="ARBA" id="ARBA00009481"/>
    </source>
</evidence>
<comment type="caution">
    <text evidence="6">The sequence shown here is derived from an EMBL/GenBank/DDBJ whole genome shotgun (WGS) entry which is preliminary data.</text>
</comment>
<feature type="domain" description="Glycosyl transferase family 1" evidence="4">
    <location>
        <begin position="190"/>
        <end position="361"/>
    </location>
</feature>
<keyword evidence="3 6" id="KW-0808">Transferase</keyword>
<dbReference type="Pfam" id="PF13439">
    <property type="entry name" value="Glyco_transf_4"/>
    <property type="match status" value="1"/>
</dbReference>
<keyword evidence="2" id="KW-0328">Glycosyltransferase</keyword>
<dbReference type="EMBL" id="BSFF01000001">
    <property type="protein sequence ID" value="GLK54892.1"/>
    <property type="molecule type" value="Genomic_DNA"/>
</dbReference>
<evidence type="ECO:0000313" key="7">
    <source>
        <dbReference type="EMBL" id="MBM7851827.1"/>
    </source>
</evidence>
<accession>A0A9W6ISL8</accession>
<feature type="domain" description="Glycosyltransferase subfamily 4-like N-terminal" evidence="5">
    <location>
        <begin position="19"/>
        <end position="173"/>
    </location>
</feature>
<evidence type="ECO:0000259" key="5">
    <source>
        <dbReference type="Pfam" id="PF13439"/>
    </source>
</evidence>
<dbReference type="Pfam" id="PF00534">
    <property type="entry name" value="Glycos_transf_1"/>
    <property type="match status" value="1"/>
</dbReference>
<reference evidence="6" key="1">
    <citation type="journal article" date="2014" name="Int. J. Syst. Evol. Microbiol.">
        <title>Complete genome sequence of Corynebacterium casei LMG S-19264T (=DSM 44701T), isolated from a smear-ripened cheese.</title>
        <authorList>
            <consortium name="US DOE Joint Genome Institute (JGI-PGF)"/>
            <person name="Walter F."/>
            <person name="Albersmeier A."/>
            <person name="Kalinowski J."/>
            <person name="Ruckert C."/>
        </authorList>
    </citation>
    <scope>NUCLEOTIDE SEQUENCE</scope>
    <source>
        <strain evidence="6">VKM B-1606</strain>
    </source>
</reference>
<evidence type="ECO:0000313" key="8">
    <source>
        <dbReference type="Proteomes" id="UP000758856"/>
    </source>
</evidence>
<dbReference type="Proteomes" id="UP001143400">
    <property type="component" value="Unassembled WGS sequence"/>
</dbReference>
<keyword evidence="8" id="KW-1185">Reference proteome</keyword>
<reference evidence="6" key="3">
    <citation type="submission" date="2023-01" db="EMBL/GenBank/DDBJ databases">
        <authorList>
            <person name="Sun Q."/>
            <person name="Evtushenko L."/>
        </authorList>
    </citation>
    <scope>NUCLEOTIDE SEQUENCE</scope>
    <source>
        <strain evidence="6">VKM B-1606</strain>
    </source>
</reference>
<evidence type="ECO:0000313" key="9">
    <source>
        <dbReference type="Proteomes" id="UP001143400"/>
    </source>
</evidence>
<dbReference type="EMBL" id="JAFBCY010000002">
    <property type="protein sequence ID" value="MBM7851827.1"/>
    <property type="molecule type" value="Genomic_DNA"/>
</dbReference>
<dbReference type="Proteomes" id="UP000758856">
    <property type="component" value="Unassembled WGS sequence"/>
</dbReference>
<gene>
    <name evidence="6" type="ORF">GCM10008170_09110</name>
    <name evidence="7" type="ORF">JOD31_002052</name>
</gene>
<reference evidence="7 8" key="2">
    <citation type="submission" date="2021-01" db="EMBL/GenBank/DDBJ databases">
        <title>Genomic Encyclopedia of Type Strains, Phase IV (KMG-IV): sequencing the most valuable type-strain genomes for metagenomic binning, comparative biology and taxonomic classification.</title>
        <authorList>
            <person name="Goeker M."/>
        </authorList>
    </citation>
    <scope>NUCLEOTIDE SEQUENCE [LARGE SCALE GENOMIC DNA]</scope>
    <source>
        <strain evidence="7 8">DSM 6130</strain>
    </source>
</reference>
<evidence type="ECO:0000256" key="2">
    <source>
        <dbReference type="ARBA" id="ARBA00022676"/>
    </source>
</evidence>
<protein>
    <submittedName>
        <fullName evidence="6">Glycosyl transferase</fullName>
    </submittedName>
    <submittedName>
        <fullName evidence="7">Glycosyltransferase involved in cell wall biosynthesis</fullName>
    </submittedName>
</protein>
<sequence length="390" mass="39456">MHPLAGRTVLQILPALDAGGVERTAVDVAQALVAVGARAVVASEGGRGVAALEAAGARHVAFPAASKNPLTMAANVGRLARLVRAEGADILHARSRAPAWSAFGAARLAGVPFVTTAAGIHSGASAAKRFYNSVMARGDLVIANSGFTAAHITRQHGAPKGRLVVIPRGVDLAAFDPAAVDPARVAAVRAAWAVPAAAKVVLLAARLTSWKGQSVLLDAVARLGRADVVVVLAGDAQGRDRYRDGLVAQAEALGLADRLRLPGHVADVPAALVAADVAAVPSTEPEAFGRGATEAQAMGVPVVASAHGAVAETVIAPPAVTDDARTGWLVAPGDPEALAEGLTAALALGPDDRAALASRARGRVTAHYGLEAMTRATLEAYVRLLDEAGR</sequence>
<comment type="similarity">
    <text evidence="1">Belongs to the glycosyltransferase group 1 family. Glycosyltransferase 4 subfamily.</text>
</comment>
<organism evidence="6 9">
    <name type="scientific">Methylopila capsulata</name>
    <dbReference type="NCBI Taxonomy" id="61654"/>
    <lineage>
        <taxon>Bacteria</taxon>
        <taxon>Pseudomonadati</taxon>
        <taxon>Pseudomonadota</taxon>
        <taxon>Alphaproteobacteria</taxon>
        <taxon>Hyphomicrobiales</taxon>
        <taxon>Methylopilaceae</taxon>
        <taxon>Methylopila</taxon>
    </lineage>
</organism>
<dbReference type="InterPro" id="IPR001296">
    <property type="entry name" value="Glyco_trans_1"/>
</dbReference>